<dbReference type="Proteomes" id="UP000824533">
    <property type="component" value="Linkage Group LG13"/>
</dbReference>
<comment type="caution">
    <text evidence="1">The sequence shown here is derived from an EMBL/GenBank/DDBJ whole genome shotgun (WGS) entry which is preliminary data.</text>
</comment>
<gene>
    <name evidence="1" type="ORF">K1T71_007722</name>
</gene>
<evidence type="ECO:0000313" key="1">
    <source>
        <dbReference type="EMBL" id="KAJ0176543.1"/>
    </source>
</evidence>
<protein>
    <submittedName>
        <fullName evidence="1">Uncharacterized protein</fullName>
    </submittedName>
</protein>
<evidence type="ECO:0000313" key="2">
    <source>
        <dbReference type="Proteomes" id="UP000824533"/>
    </source>
</evidence>
<dbReference type="EMBL" id="CM034399">
    <property type="protein sequence ID" value="KAJ0176543.1"/>
    <property type="molecule type" value="Genomic_DNA"/>
</dbReference>
<proteinExistence type="predicted"/>
<keyword evidence="2" id="KW-1185">Reference proteome</keyword>
<name>A0ACC1CY15_9NEOP</name>
<organism evidence="1 2">
    <name type="scientific">Dendrolimus kikuchii</name>
    <dbReference type="NCBI Taxonomy" id="765133"/>
    <lineage>
        <taxon>Eukaryota</taxon>
        <taxon>Metazoa</taxon>
        <taxon>Ecdysozoa</taxon>
        <taxon>Arthropoda</taxon>
        <taxon>Hexapoda</taxon>
        <taxon>Insecta</taxon>
        <taxon>Pterygota</taxon>
        <taxon>Neoptera</taxon>
        <taxon>Endopterygota</taxon>
        <taxon>Lepidoptera</taxon>
        <taxon>Glossata</taxon>
        <taxon>Ditrysia</taxon>
        <taxon>Bombycoidea</taxon>
        <taxon>Lasiocampidae</taxon>
        <taxon>Dendrolimus</taxon>
    </lineage>
</organism>
<accession>A0ACC1CY15</accession>
<reference evidence="1 2" key="1">
    <citation type="journal article" date="2021" name="Front. Genet.">
        <title>Chromosome-Level Genome Assembly Reveals Significant Gene Expansion in the Toll and IMD Signaling Pathways of Dendrolimus kikuchii.</title>
        <authorList>
            <person name="Zhou J."/>
            <person name="Wu P."/>
            <person name="Xiong Z."/>
            <person name="Liu N."/>
            <person name="Zhao N."/>
            <person name="Ji M."/>
            <person name="Qiu Y."/>
            <person name="Yang B."/>
        </authorList>
    </citation>
    <scope>NUCLEOTIDE SEQUENCE [LARGE SCALE GENOMIC DNA]</scope>
    <source>
        <strain evidence="1">Ann1</strain>
    </source>
</reference>
<sequence>MSCIECRKESKYKCPNCRHPYCSVGCYKKHKVNPCFAPPPPQRENEEIKPDIEYDYPTEDTVPFEKLKLLGQSKEVKQCLENPHVRELLELLDRSSHPDTLIQEYMQEPIFTEFVDACLNVVQTEDNLNHITQND</sequence>